<feature type="compositionally biased region" description="Basic and acidic residues" evidence="1">
    <location>
        <begin position="42"/>
        <end position="51"/>
    </location>
</feature>
<feature type="region of interest" description="Disordered" evidence="1">
    <location>
        <begin position="1"/>
        <end position="79"/>
    </location>
</feature>
<keyword evidence="3" id="KW-1185">Reference proteome</keyword>
<evidence type="ECO:0000256" key="1">
    <source>
        <dbReference type="SAM" id="MobiDB-lite"/>
    </source>
</evidence>
<feature type="compositionally biased region" description="Basic and acidic residues" evidence="1">
    <location>
        <begin position="15"/>
        <end position="35"/>
    </location>
</feature>
<gene>
    <name evidence="2" type="ORF">ACFF45_18170</name>
</gene>
<dbReference type="EMBL" id="JBHMCY010000032">
    <property type="protein sequence ID" value="MFB9464582.1"/>
    <property type="molecule type" value="Genomic_DNA"/>
</dbReference>
<evidence type="ECO:0000313" key="2">
    <source>
        <dbReference type="EMBL" id="MFB9464582.1"/>
    </source>
</evidence>
<reference evidence="2 3" key="1">
    <citation type="submission" date="2024-09" db="EMBL/GenBank/DDBJ databases">
        <authorList>
            <person name="Sun Q."/>
            <person name="Mori K."/>
        </authorList>
    </citation>
    <scope>NUCLEOTIDE SEQUENCE [LARGE SCALE GENOMIC DNA]</scope>
    <source>
        <strain evidence="2 3">JCM 6917</strain>
    </source>
</reference>
<dbReference type="RefSeq" id="WP_381347190.1">
    <property type="nucleotide sequence ID" value="NZ_JBHMCY010000032.1"/>
</dbReference>
<evidence type="ECO:0000313" key="3">
    <source>
        <dbReference type="Proteomes" id="UP001589709"/>
    </source>
</evidence>
<protein>
    <submittedName>
        <fullName evidence="2">Uncharacterized protein</fullName>
    </submittedName>
</protein>
<sequence length="79" mass="8580">MKGQSSEKAALIYQHSDDERRRDVAAGLDDMVRAERVKHHKGDPAPHHEKPAVGQPRPCGADVVRAPPTGLGNKQPPGR</sequence>
<dbReference type="Proteomes" id="UP001589709">
    <property type="component" value="Unassembled WGS sequence"/>
</dbReference>
<organism evidence="2 3">
    <name type="scientific">Streptomyces cinereospinus</name>
    <dbReference type="NCBI Taxonomy" id="285561"/>
    <lineage>
        <taxon>Bacteria</taxon>
        <taxon>Bacillati</taxon>
        <taxon>Actinomycetota</taxon>
        <taxon>Actinomycetes</taxon>
        <taxon>Kitasatosporales</taxon>
        <taxon>Streptomycetaceae</taxon>
        <taxon>Streptomyces</taxon>
    </lineage>
</organism>
<proteinExistence type="predicted"/>
<accession>A0ABV5N313</accession>
<comment type="caution">
    <text evidence="2">The sequence shown here is derived from an EMBL/GenBank/DDBJ whole genome shotgun (WGS) entry which is preliminary data.</text>
</comment>
<name>A0ABV5N313_9ACTN</name>